<feature type="compositionally biased region" description="Basic residues" evidence="1">
    <location>
        <begin position="137"/>
        <end position="162"/>
    </location>
</feature>
<feature type="region of interest" description="Disordered" evidence="1">
    <location>
        <begin position="186"/>
        <end position="253"/>
    </location>
</feature>
<evidence type="ECO:0000256" key="1">
    <source>
        <dbReference type="SAM" id="MobiDB-lite"/>
    </source>
</evidence>
<keyword evidence="3" id="KW-1185">Reference proteome</keyword>
<dbReference type="EnsemblMetazoa" id="PPA21975.1">
    <property type="protein sequence ID" value="PPA21975.1"/>
    <property type="gene ID" value="WBGene00111529"/>
</dbReference>
<proteinExistence type="predicted"/>
<sequence length="253" mass="26758">MANFDEQAALLPASVDGGDLIDLGHQLPYLPPTAPQDFRLEDIDNFSLGAVSQRDSDATDRSINGSSLPPGIAAGDEAAVFDPAEGDEATNGVGNASGQEERLVAAGESATKTAEAVKPKVLKRMTKEEFEESLGIKQKKKTDKKASVKKTPPKKAVTKKGAKKSEKTISKVAKGVKKAALKAAVKKNAKTKEESTKKTSVSFEEPKSSPAKKTTKGVKKIQKKASKGILKKNTKTAKKAASKTLVSGRTAKR</sequence>
<accession>A0A454XRV9</accession>
<evidence type="ECO:0000313" key="3">
    <source>
        <dbReference type="Proteomes" id="UP000005239"/>
    </source>
</evidence>
<feature type="region of interest" description="Disordered" evidence="1">
    <location>
        <begin position="51"/>
        <end position="74"/>
    </location>
</feature>
<organism evidence="2 3">
    <name type="scientific">Pristionchus pacificus</name>
    <name type="common">Parasitic nematode worm</name>
    <dbReference type="NCBI Taxonomy" id="54126"/>
    <lineage>
        <taxon>Eukaryota</taxon>
        <taxon>Metazoa</taxon>
        <taxon>Ecdysozoa</taxon>
        <taxon>Nematoda</taxon>
        <taxon>Chromadorea</taxon>
        <taxon>Rhabditida</taxon>
        <taxon>Rhabditina</taxon>
        <taxon>Diplogasteromorpha</taxon>
        <taxon>Diplogasteroidea</taxon>
        <taxon>Neodiplogasteridae</taxon>
        <taxon>Pristionchus</taxon>
    </lineage>
</organism>
<dbReference type="Proteomes" id="UP000005239">
    <property type="component" value="Unassembled WGS sequence"/>
</dbReference>
<name>A0A454XRV9_PRIPA</name>
<accession>A0A8R1YIE1</accession>
<evidence type="ECO:0000313" key="2">
    <source>
        <dbReference type="EnsemblMetazoa" id="PPA21975.1"/>
    </source>
</evidence>
<feature type="compositionally biased region" description="Basic residues" evidence="1">
    <location>
        <begin position="213"/>
        <end position="241"/>
    </location>
</feature>
<protein>
    <submittedName>
        <fullName evidence="2">Uncharacterized protein</fullName>
    </submittedName>
</protein>
<reference evidence="3" key="1">
    <citation type="journal article" date="2008" name="Nat. Genet.">
        <title>The Pristionchus pacificus genome provides a unique perspective on nematode lifestyle and parasitism.</title>
        <authorList>
            <person name="Dieterich C."/>
            <person name="Clifton S.W."/>
            <person name="Schuster L.N."/>
            <person name="Chinwalla A."/>
            <person name="Delehaunty K."/>
            <person name="Dinkelacker I."/>
            <person name="Fulton L."/>
            <person name="Fulton R."/>
            <person name="Godfrey J."/>
            <person name="Minx P."/>
            <person name="Mitreva M."/>
            <person name="Roeseler W."/>
            <person name="Tian H."/>
            <person name="Witte H."/>
            <person name="Yang S.P."/>
            <person name="Wilson R.K."/>
            <person name="Sommer R.J."/>
        </authorList>
    </citation>
    <scope>NUCLEOTIDE SEQUENCE [LARGE SCALE GENOMIC DNA]</scope>
    <source>
        <strain evidence="3">PS312</strain>
    </source>
</reference>
<reference evidence="2" key="2">
    <citation type="submission" date="2022-06" db="UniProtKB">
        <authorList>
            <consortium name="EnsemblMetazoa"/>
        </authorList>
    </citation>
    <scope>IDENTIFICATION</scope>
    <source>
        <strain evidence="2">PS312</strain>
    </source>
</reference>
<gene>
    <name evidence="2" type="primary">WBGene00111529</name>
</gene>
<feature type="region of interest" description="Disordered" evidence="1">
    <location>
        <begin position="129"/>
        <end position="169"/>
    </location>
</feature>
<dbReference type="AlphaFoldDB" id="A0A454XRV9"/>